<dbReference type="InterPro" id="IPR014729">
    <property type="entry name" value="Rossmann-like_a/b/a_fold"/>
</dbReference>
<keyword evidence="1" id="KW-0472">Membrane</keyword>
<dbReference type="PATRIC" id="fig|1566026.4.peg.3529"/>
<sequence>MFFILSKILALFVMPLTWVIGFLVYSRLTKNPKRKKLFFILPLVMLAFFSNQYISNRALLLWEPEPTPMNEVGVYDVGIVFSGVTKGSKSPKDRVYFDYGADRITHTLQLYKEGKLKHIIVSGGLGFQQVGMSIAAERLKSFLVMAGVPDSVITVEPNAVNTYENAVESAKILKRDFPNQKYLLITSAFHMKRSALCLAKQGIECDEFPAGYYTDRPSLNFDDVFIPKAEAIKRWETLFKEWVGLATYKVMGYI</sequence>
<dbReference type="Pfam" id="PF02698">
    <property type="entry name" value="DUF218"/>
    <property type="match status" value="1"/>
</dbReference>
<evidence type="ECO:0000313" key="3">
    <source>
        <dbReference type="EMBL" id="KOF03312.1"/>
    </source>
</evidence>
<organism evidence="3 4">
    <name type="scientific">Roseivirga seohaensis subsp. aquiponti</name>
    <dbReference type="NCBI Taxonomy" id="1566026"/>
    <lineage>
        <taxon>Bacteria</taxon>
        <taxon>Pseudomonadati</taxon>
        <taxon>Bacteroidota</taxon>
        <taxon>Cytophagia</taxon>
        <taxon>Cytophagales</taxon>
        <taxon>Roseivirgaceae</taxon>
        <taxon>Roseivirga</taxon>
    </lineage>
</organism>
<gene>
    <name evidence="3" type="ORF">OB69_08480</name>
</gene>
<keyword evidence="1" id="KW-1133">Transmembrane helix</keyword>
<feature type="transmembrane region" description="Helical" evidence="1">
    <location>
        <begin position="37"/>
        <end position="54"/>
    </location>
</feature>
<keyword evidence="4" id="KW-1185">Reference proteome</keyword>
<name>A0A0L8AM71_9BACT</name>
<dbReference type="GO" id="GO:0005886">
    <property type="term" value="C:plasma membrane"/>
    <property type="evidence" value="ECO:0007669"/>
    <property type="project" value="TreeGrafter"/>
</dbReference>
<dbReference type="InterPro" id="IPR003848">
    <property type="entry name" value="DUF218"/>
</dbReference>
<dbReference type="CDD" id="cd06259">
    <property type="entry name" value="YdcF-like"/>
    <property type="match status" value="1"/>
</dbReference>
<dbReference type="EMBL" id="JSVA01000008">
    <property type="protein sequence ID" value="KOF03312.1"/>
    <property type="molecule type" value="Genomic_DNA"/>
</dbReference>
<dbReference type="PANTHER" id="PTHR30336:SF20">
    <property type="entry name" value="DUF218 DOMAIN-CONTAINING PROTEIN"/>
    <property type="match status" value="1"/>
</dbReference>
<feature type="domain" description="DUF218" evidence="2">
    <location>
        <begin position="95"/>
        <end position="244"/>
    </location>
</feature>
<accession>A0A0L8AM71</accession>
<keyword evidence="1" id="KW-0812">Transmembrane</keyword>
<proteinExistence type="predicted"/>
<dbReference type="OrthoDB" id="9782395at2"/>
<protein>
    <recommendedName>
        <fullName evidence="2">DUF218 domain-containing protein</fullName>
    </recommendedName>
</protein>
<dbReference type="AlphaFoldDB" id="A0A0L8AM71"/>
<dbReference type="Proteomes" id="UP000036908">
    <property type="component" value="Unassembled WGS sequence"/>
</dbReference>
<feature type="transmembrane region" description="Helical" evidence="1">
    <location>
        <begin position="6"/>
        <end position="25"/>
    </location>
</feature>
<dbReference type="Gene3D" id="3.40.50.620">
    <property type="entry name" value="HUPs"/>
    <property type="match status" value="1"/>
</dbReference>
<dbReference type="PANTHER" id="PTHR30336">
    <property type="entry name" value="INNER MEMBRANE PROTEIN, PROBABLE PERMEASE"/>
    <property type="match status" value="1"/>
</dbReference>
<comment type="caution">
    <text evidence="3">The sequence shown here is derived from an EMBL/GenBank/DDBJ whole genome shotgun (WGS) entry which is preliminary data.</text>
</comment>
<dbReference type="RefSeq" id="WP_071426744.1">
    <property type="nucleotide sequence ID" value="NZ_JSVA01000008.1"/>
</dbReference>
<reference evidence="4" key="1">
    <citation type="submission" date="2014-11" db="EMBL/GenBank/DDBJ databases">
        <title>Genome sequencing of Roseivirga sp. D-25.</title>
        <authorList>
            <person name="Selvaratnam C."/>
            <person name="Thevarajoo S."/>
            <person name="Goh K.M."/>
            <person name="Eee R."/>
            <person name="Chan K.-G."/>
            <person name="Chong C.S."/>
        </authorList>
    </citation>
    <scope>NUCLEOTIDE SEQUENCE [LARGE SCALE GENOMIC DNA]</scope>
    <source>
        <strain evidence="4">D-25</strain>
    </source>
</reference>
<evidence type="ECO:0000313" key="4">
    <source>
        <dbReference type="Proteomes" id="UP000036908"/>
    </source>
</evidence>
<dbReference type="InterPro" id="IPR051599">
    <property type="entry name" value="Cell_Envelope_Assoc"/>
</dbReference>
<evidence type="ECO:0000256" key="1">
    <source>
        <dbReference type="SAM" id="Phobius"/>
    </source>
</evidence>
<evidence type="ECO:0000259" key="2">
    <source>
        <dbReference type="Pfam" id="PF02698"/>
    </source>
</evidence>